<dbReference type="Gene3D" id="1.25.10.10">
    <property type="entry name" value="Leucine-rich Repeat Variant"/>
    <property type="match status" value="2"/>
</dbReference>
<feature type="compositionally biased region" description="Basic and acidic residues" evidence="2">
    <location>
        <begin position="22"/>
        <end position="32"/>
    </location>
</feature>
<feature type="compositionally biased region" description="Low complexity" evidence="2">
    <location>
        <begin position="38"/>
        <end position="50"/>
    </location>
</feature>
<dbReference type="AlphaFoldDB" id="A0AAD4D7Z6"/>
<dbReference type="InterPro" id="IPR039874">
    <property type="entry name" value="WAPL"/>
</dbReference>
<evidence type="ECO:0000313" key="5">
    <source>
        <dbReference type="Proteomes" id="UP001194580"/>
    </source>
</evidence>
<name>A0AAD4D7Z6_9FUNG</name>
<evidence type="ECO:0000259" key="3">
    <source>
        <dbReference type="Pfam" id="PF07814"/>
    </source>
</evidence>
<sequence length="653" mass="72604">MPPSPRKGTVLKSRQTYGRQRSFVDHDRDTSPSREANPSPSRDPSSVSSPGLKRGGSDLDAPPALKRAGSTIGSRASLDQAALKASHELREAGQNHQFRDEIEYILDGIRTKDRPKVRRTSCLDLVRSMLKQEFASLFRSYKYMPVIFETIRTDQDPHNDLKDIARQSGIINKGQKVLAKSIVLSIMSGIIEESVALQDIETLSLIEQHPTFINTLLDILVEDLAWIKQPSATPGAFLPDVLDIDRIQNCLCILERLSLVSRTPATVLATNTMVFPLFVQLITLCHSMNLMLHALRLLINVTNGFEPCCENLAQSGSISVLTQNVVQFYGHCRNYNPSETEMATTIDQGVQDPMDDDSERIHRTRADYRSDSGFSFEMMTPSATPSRRGDGVRSRSTDDLEAALKAEGLLSSRPGVNAGMSLKEDVRVENDANGWYDILLLSIGLLINMLETNVRRRNQLTDEAIGLDCNAIGDCFIRECQCDKSTDALERLVEIYNTEATISEMTENQVLAAYLALLLGCAVGGNAENETRLYQAIQEQSLVPMLELLREFMAVHTSQNQQSFDDQDNGDETMTSQRAFQGYNHLRERSGSLMSMTVDEEPTIQVGADQVGGEAEGGISFKAPNSLETQQSFLQIIEVLQRIELRHSESLHS</sequence>
<accession>A0AAD4D7Z6</accession>
<feature type="region of interest" description="Disordered" evidence="2">
    <location>
        <begin position="377"/>
        <end position="397"/>
    </location>
</feature>
<feature type="domain" description="Wings apart-like protein C-terminal" evidence="3">
    <location>
        <begin position="84"/>
        <end position="157"/>
    </location>
</feature>
<dbReference type="InterPro" id="IPR011989">
    <property type="entry name" value="ARM-like"/>
</dbReference>
<dbReference type="PANTHER" id="PTHR22100">
    <property type="entry name" value="WINGS APART-LIKE PROTEIN HOMOLOG"/>
    <property type="match status" value="1"/>
</dbReference>
<reference evidence="4" key="1">
    <citation type="journal article" date="2020" name="Fungal Divers.">
        <title>Resolving the Mortierellaceae phylogeny through synthesis of multi-gene phylogenetics and phylogenomics.</title>
        <authorList>
            <person name="Vandepol N."/>
            <person name="Liber J."/>
            <person name="Desiro A."/>
            <person name="Na H."/>
            <person name="Kennedy M."/>
            <person name="Barry K."/>
            <person name="Grigoriev I.V."/>
            <person name="Miller A.N."/>
            <person name="O'Donnell K."/>
            <person name="Stajich J.E."/>
            <person name="Bonito G."/>
        </authorList>
    </citation>
    <scope>NUCLEOTIDE SEQUENCE</scope>
    <source>
        <strain evidence="4">NRRL 28262</strain>
    </source>
</reference>
<evidence type="ECO:0000256" key="1">
    <source>
        <dbReference type="ARBA" id="ARBA00006854"/>
    </source>
</evidence>
<keyword evidence="5" id="KW-1185">Reference proteome</keyword>
<feature type="region of interest" description="Disordered" evidence="2">
    <location>
        <begin position="1"/>
        <end position="73"/>
    </location>
</feature>
<dbReference type="EMBL" id="JAAAIL010001397">
    <property type="protein sequence ID" value="KAG0269788.1"/>
    <property type="molecule type" value="Genomic_DNA"/>
</dbReference>
<gene>
    <name evidence="4" type="ORF">BGZ95_001916</name>
</gene>
<evidence type="ECO:0000256" key="2">
    <source>
        <dbReference type="SAM" id="MobiDB-lite"/>
    </source>
</evidence>
<comment type="caution">
    <text evidence="4">The sequence shown here is derived from an EMBL/GenBank/DDBJ whole genome shotgun (WGS) entry which is preliminary data.</text>
</comment>
<feature type="compositionally biased region" description="Basic and acidic residues" evidence="2">
    <location>
        <begin position="387"/>
        <end position="397"/>
    </location>
</feature>
<dbReference type="Pfam" id="PF07814">
    <property type="entry name" value="WAPL"/>
    <property type="match status" value="1"/>
</dbReference>
<dbReference type="InterPro" id="IPR016024">
    <property type="entry name" value="ARM-type_fold"/>
</dbReference>
<evidence type="ECO:0000313" key="4">
    <source>
        <dbReference type="EMBL" id="KAG0269788.1"/>
    </source>
</evidence>
<proteinExistence type="inferred from homology"/>
<dbReference type="Proteomes" id="UP001194580">
    <property type="component" value="Unassembled WGS sequence"/>
</dbReference>
<organism evidence="4 5">
    <name type="scientific">Linnemannia exigua</name>
    <dbReference type="NCBI Taxonomy" id="604196"/>
    <lineage>
        <taxon>Eukaryota</taxon>
        <taxon>Fungi</taxon>
        <taxon>Fungi incertae sedis</taxon>
        <taxon>Mucoromycota</taxon>
        <taxon>Mortierellomycotina</taxon>
        <taxon>Mortierellomycetes</taxon>
        <taxon>Mortierellales</taxon>
        <taxon>Mortierellaceae</taxon>
        <taxon>Linnemannia</taxon>
    </lineage>
</organism>
<dbReference type="InterPro" id="IPR022771">
    <property type="entry name" value="WAPL_C"/>
</dbReference>
<dbReference type="PANTHER" id="PTHR22100:SF13">
    <property type="entry name" value="WINGS APART-LIKE PROTEIN HOMOLOG"/>
    <property type="match status" value="1"/>
</dbReference>
<protein>
    <recommendedName>
        <fullName evidence="3">Wings apart-like protein C-terminal domain-containing protein</fullName>
    </recommendedName>
</protein>
<comment type="similarity">
    <text evidence="1">Belongs to the WAPL family.</text>
</comment>
<dbReference type="SUPFAM" id="SSF48371">
    <property type="entry name" value="ARM repeat"/>
    <property type="match status" value="1"/>
</dbReference>